<sequence length="123" mass="13822">MGWREWAAHVANARLTGGTLLPALLGDGVFRLKLWSHLVMELLVAPHIPIIYSLPIEVQVLSALWCTVSLSLALADAGCHFTVGFFSNLMCTSPMFREPMVRNGITCLLHLRTIWMLKRYQSK</sequence>
<feature type="non-terminal residue" evidence="1">
    <location>
        <position position="1"/>
    </location>
</feature>
<name>A0A9D4ZLI6_ADICA</name>
<dbReference type="Proteomes" id="UP000886520">
    <property type="component" value="Chromosome 7"/>
</dbReference>
<organism evidence="1 2">
    <name type="scientific">Adiantum capillus-veneris</name>
    <name type="common">Maidenhair fern</name>
    <dbReference type="NCBI Taxonomy" id="13818"/>
    <lineage>
        <taxon>Eukaryota</taxon>
        <taxon>Viridiplantae</taxon>
        <taxon>Streptophyta</taxon>
        <taxon>Embryophyta</taxon>
        <taxon>Tracheophyta</taxon>
        <taxon>Polypodiopsida</taxon>
        <taxon>Polypodiidae</taxon>
        <taxon>Polypodiales</taxon>
        <taxon>Pteridineae</taxon>
        <taxon>Pteridaceae</taxon>
        <taxon>Vittarioideae</taxon>
        <taxon>Adiantum</taxon>
    </lineage>
</organism>
<keyword evidence="2" id="KW-1185">Reference proteome</keyword>
<dbReference type="AlphaFoldDB" id="A0A9D4ZLI6"/>
<evidence type="ECO:0000313" key="1">
    <source>
        <dbReference type="EMBL" id="KAI5077606.1"/>
    </source>
</evidence>
<comment type="caution">
    <text evidence="1">The sequence shown here is derived from an EMBL/GenBank/DDBJ whole genome shotgun (WGS) entry which is preliminary data.</text>
</comment>
<dbReference type="EMBL" id="JABFUD020000007">
    <property type="protein sequence ID" value="KAI5077606.1"/>
    <property type="molecule type" value="Genomic_DNA"/>
</dbReference>
<protein>
    <submittedName>
        <fullName evidence="1">Uncharacterized protein</fullName>
    </submittedName>
</protein>
<proteinExistence type="predicted"/>
<reference evidence="1" key="1">
    <citation type="submission" date="2021-01" db="EMBL/GenBank/DDBJ databases">
        <title>Adiantum capillus-veneris genome.</title>
        <authorList>
            <person name="Fang Y."/>
            <person name="Liao Q."/>
        </authorList>
    </citation>
    <scope>NUCLEOTIDE SEQUENCE</scope>
    <source>
        <strain evidence="1">H3</strain>
        <tissue evidence="1">Leaf</tissue>
    </source>
</reference>
<gene>
    <name evidence="1" type="ORF">GOP47_0007430</name>
</gene>
<accession>A0A9D4ZLI6</accession>
<evidence type="ECO:0000313" key="2">
    <source>
        <dbReference type="Proteomes" id="UP000886520"/>
    </source>
</evidence>